<dbReference type="InterPro" id="IPR017871">
    <property type="entry name" value="ABC_transporter-like_CS"/>
</dbReference>
<dbReference type="InterPro" id="IPR003593">
    <property type="entry name" value="AAA+_ATPase"/>
</dbReference>
<dbReference type="Pfam" id="PF00005">
    <property type="entry name" value="ABC_tran"/>
    <property type="match status" value="1"/>
</dbReference>
<feature type="transmembrane region" description="Helical" evidence="8">
    <location>
        <begin position="163"/>
        <end position="187"/>
    </location>
</feature>
<dbReference type="SUPFAM" id="SSF52540">
    <property type="entry name" value="P-loop containing nucleoside triphosphate hydrolases"/>
    <property type="match status" value="1"/>
</dbReference>
<evidence type="ECO:0000259" key="10">
    <source>
        <dbReference type="PROSITE" id="PS50929"/>
    </source>
</evidence>
<evidence type="ECO:0000256" key="5">
    <source>
        <dbReference type="ARBA" id="ARBA00022840"/>
    </source>
</evidence>
<dbReference type="InterPro" id="IPR027417">
    <property type="entry name" value="P-loop_NTPase"/>
</dbReference>
<dbReference type="GO" id="GO:0005524">
    <property type="term" value="F:ATP binding"/>
    <property type="evidence" value="ECO:0007669"/>
    <property type="project" value="UniProtKB-KW"/>
</dbReference>
<dbReference type="PROSITE" id="PS00211">
    <property type="entry name" value="ABC_TRANSPORTER_1"/>
    <property type="match status" value="1"/>
</dbReference>
<evidence type="ECO:0000256" key="4">
    <source>
        <dbReference type="ARBA" id="ARBA00022741"/>
    </source>
</evidence>
<evidence type="ECO:0000256" key="6">
    <source>
        <dbReference type="ARBA" id="ARBA00022989"/>
    </source>
</evidence>
<proteinExistence type="predicted"/>
<dbReference type="InterPro" id="IPR039421">
    <property type="entry name" value="Type_1_exporter"/>
</dbReference>
<evidence type="ECO:0000256" key="7">
    <source>
        <dbReference type="ARBA" id="ARBA00023136"/>
    </source>
</evidence>
<evidence type="ECO:0000259" key="9">
    <source>
        <dbReference type="PROSITE" id="PS50893"/>
    </source>
</evidence>
<dbReference type="SMART" id="SM00382">
    <property type="entry name" value="AAA"/>
    <property type="match status" value="1"/>
</dbReference>
<keyword evidence="4" id="KW-0547">Nucleotide-binding</keyword>
<evidence type="ECO:0000313" key="11">
    <source>
        <dbReference type="EMBL" id="SEO35947.1"/>
    </source>
</evidence>
<evidence type="ECO:0000256" key="8">
    <source>
        <dbReference type="SAM" id="Phobius"/>
    </source>
</evidence>
<feature type="transmembrane region" description="Helical" evidence="8">
    <location>
        <begin position="78"/>
        <end position="98"/>
    </location>
</feature>
<evidence type="ECO:0000313" key="12">
    <source>
        <dbReference type="Proteomes" id="UP000199126"/>
    </source>
</evidence>
<keyword evidence="5 11" id="KW-0067">ATP-binding</keyword>
<keyword evidence="3 8" id="KW-0812">Transmembrane</keyword>
<dbReference type="EMBL" id="FODV01000002">
    <property type="protein sequence ID" value="SEO35947.1"/>
    <property type="molecule type" value="Genomic_DNA"/>
</dbReference>
<sequence>MEPRQSRNPMGRLLRTYGRDHWHALALGLLASLVARVADLMPPLLLGLAVDTVLLDERAFDLPGVPTAWLPATPATQFVLVGGLVALSFLTSSVFHLLRGRALNRFAQRVQHDLRVDSYDRLQRLDSAFFDSRQTGELMSILSNDVNNLEQFLNGGVDGASRLGVMVGGIVVILLVLDASLALVALAPVPFVAYFTYRYVGIYQPTYTAVRESLADLYSRLENNLGGVRIIKTSTAETYERDRVARASWDYFEKNWAAIRISTTFFPSLRVIAGVGFVLTFLAGGLWVLQGSVAGVAGSLTVGTFVTFIFLTQTLVWPVSEFGEIINLYQRAKASARRIFDLADTQAAVRDADDAEPLQVTHGTVEYDGVSFGYGRGTVLRDVDVTVPGGTTLGIVGPTGAGKSTVVELLVRMYDPDSGAVRIDGQDLRTVTLDSLRSAVGYVSQDPFLFYGTVRENIAYARPDASEREVEDAARRANAHEFVRNLPDGYDTLVGERGVKLSGGQRQRISIARAVLADPDVFVFDEATSAVDTETELLIQQSIADLTAERTTVVIAHRLSTVRHADTIVVLDDGRVVERGTHEELLARDGLYANLWAVQAGQIDDLPPEFVARVRGRAAEIRTDGDGDEGADESTDQ</sequence>
<evidence type="ECO:0000256" key="2">
    <source>
        <dbReference type="ARBA" id="ARBA00022448"/>
    </source>
</evidence>
<dbReference type="Proteomes" id="UP000199126">
    <property type="component" value="Unassembled WGS sequence"/>
</dbReference>
<dbReference type="SUPFAM" id="SSF90123">
    <property type="entry name" value="ABC transporter transmembrane region"/>
    <property type="match status" value="1"/>
</dbReference>
<organism evidence="11 12">
    <name type="scientific">Halogranum amylolyticum</name>
    <dbReference type="NCBI Taxonomy" id="660520"/>
    <lineage>
        <taxon>Archaea</taxon>
        <taxon>Methanobacteriati</taxon>
        <taxon>Methanobacteriota</taxon>
        <taxon>Stenosarchaea group</taxon>
        <taxon>Halobacteria</taxon>
        <taxon>Halobacteriales</taxon>
        <taxon>Haloferacaceae</taxon>
    </lineage>
</organism>
<dbReference type="InterPro" id="IPR011527">
    <property type="entry name" value="ABC1_TM_dom"/>
</dbReference>
<dbReference type="InterPro" id="IPR003439">
    <property type="entry name" value="ABC_transporter-like_ATP-bd"/>
</dbReference>
<evidence type="ECO:0000256" key="3">
    <source>
        <dbReference type="ARBA" id="ARBA00022692"/>
    </source>
</evidence>
<dbReference type="InterPro" id="IPR036640">
    <property type="entry name" value="ABC1_TM_sf"/>
</dbReference>
<dbReference type="FunFam" id="3.40.50.300:FF:000287">
    <property type="entry name" value="Multidrug ABC transporter ATP-binding protein"/>
    <property type="match status" value="1"/>
</dbReference>
<feature type="domain" description="ABC transporter" evidence="9">
    <location>
        <begin position="365"/>
        <end position="598"/>
    </location>
</feature>
<feature type="domain" description="ABC transmembrane type-1" evidence="10">
    <location>
        <begin position="26"/>
        <end position="331"/>
    </location>
</feature>
<protein>
    <submittedName>
        <fullName evidence="11">ATP-binding cassette, subfamily B</fullName>
    </submittedName>
</protein>
<dbReference type="GO" id="GO:0140359">
    <property type="term" value="F:ABC-type transporter activity"/>
    <property type="evidence" value="ECO:0007669"/>
    <property type="project" value="InterPro"/>
</dbReference>
<name>A0A1H8P285_9EURY</name>
<feature type="transmembrane region" description="Helical" evidence="8">
    <location>
        <begin position="271"/>
        <end position="289"/>
    </location>
</feature>
<comment type="subcellular location">
    <subcellularLocation>
        <location evidence="1">Membrane</location>
        <topology evidence="1">Multi-pass membrane protein</topology>
    </subcellularLocation>
</comment>
<dbReference type="PROSITE" id="PS50929">
    <property type="entry name" value="ABC_TM1F"/>
    <property type="match status" value="1"/>
</dbReference>
<feature type="transmembrane region" description="Helical" evidence="8">
    <location>
        <begin position="296"/>
        <end position="317"/>
    </location>
</feature>
<accession>A0A1H8P285</accession>
<dbReference type="Gene3D" id="1.20.1560.10">
    <property type="entry name" value="ABC transporter type 1, transmembrane domain"/>
    <property type="match status" value="1"/>
</dbReference>
<gene>
    <name evidence="11" type="ORF">SAMN04487948_10253</name>
</gene>
<dbReference type="PANTHER" id="PTHR24221:SF654">
    <property type="entry name" value="ATP-BINDING CASSETTE SUB-FAMILY B MEMBER 6"/>
    <property type="match status" value="1"/>
</dbReference>
<dbReference type="Gene3D" id="3.40.50.300">
    <property type="entry name" value="P-loop containing nucleotide triphosphate hydrolases"/>
    <property type="match status" value="1"/>
</dbReference>
<dbReference type="RefSeq" id="WP_089821078.1">
    <property type="nucleotide sequence ID" value="NZ_FODV01000002.1"/>
</dbReference>
<evidence type="ECO:0000256" key="1">
    <source>
        <dbReference type="ARBA" id="ARBA00004141"/>
    </source>
</evidence>
<keyword evidence="6 8" id="KW-1133">Transmembrane helix</keyword>
<keyword evidence="12" id="KW-1185">Reference proteome</keyword>
<keyword evidence="7 8" id="KW-0472">Membrane</keyword>
<dbReference type="PROSITE" id="PS50893">
    <property type="entry name" value="ABC_TRANSPORTER_2"/>
    <property type="match status" value="1"/>
</dbReference>
<dbReference type="GO" id="GO:0016887">
    <property type="term" value="F:ATP hydrolysis activity"/>
    <property type="evidence" value="ECO:0007669"/>
    <property type="project" value="InterPro"/>
</dbReference>
<reference evidence="12" key="1">
    <citation type="submission" date="2016-10" db="EMBL/GenBank/DDBJ databases">
        <authorList>
            <person name="Varghese N."/>
            <person name="Submissions S."/>
        </authorList>
    </citation>
    <scope>NUCLEOTIDE SEQUENCE [LARGE SCALE GENOMIC DNA]</scope>
    <source>
        <strain evidence="12">CGMCC 1.10121</strain>
    </source>
</reference>
<keyword evidence="2" id="KW-0813">Transport</keyword>
<dbReference type="OrthoDB" id="121502at2157"/>
<dbReference type="Pfam" id="PF00664">
    <property type="entry name" value="ABC_membrane"/>
    <property type="match status" value="1"/>
</dbReference>
<dbReference type="AlphaFoldDB" id="A0A1H8P285"/>
<dbReference type="CDD" id="cd18565">
    <property type="entry name" value="ABC_6TM_exporter_like"/>
    <property type="match status" value="1"/>
</dbReference>
<dbReference type="GO" id="GO:0016020">
    <property type="term" value="C:membrane"/>
    <property type="evidence" value="ECO:0007669"/>
    <property type="project" value="UniProtKB-SubCell"/>
</dbReference>
<dbReference type="PANTHER" id="PTHR24221">
    <property type="entry name" value="ATP-BINDING CASSETTE SUB-FAMILY B"/>
    <property type="match status" value="1"/>
</dbReference>